<reference evidence="2 3" key="1">
    <citation type="submission" date="2021-04" db="EMBL/GenBank/DDBJ databases">
        <authorList>
            <person name="Bliznina A."/>
        </authorList>
    </citation>
    <scope>NUCLEOTIDE SEQUENCE [LARGE SCALE GENOMIC DNA]</scope>
</reference>
<evidence type="ECO:0000313" key="2">
    <source>
        <dbReference type="EMBL" id="CAG5098117.1"/>
    </source>
</evidence>
<keyword evidence="3" id="KW-1185">Reference proteome</keyword>
<dbReference type="Proteomes" id="UP001158576">
    <property type="component" value="Chromosome XSR"/>
</dbReference>
<organism evidence="2 3">
    <name type="scientific">Oikopleura dioica</name>
    <name type="common">Tunicate</name>
    <dbReference type="NCBI Taxonomy" id="34765"/>
    <lineage>
        <taxon>Eukaryota</taxon>
        <taxon>Metazoa</taxon>
        <taxon>Chordata</taxon>
        <taxon>Tunicata</taxon>
        <taxon>Appendicularia</taxon>
        <taxon>Copelata</taxon>
        <taxon>Oikopleuridae</taxon>
        <taxon>Oikopleura</taxon>
    </lineage>
</organism>
<gene>
    <name evidence="2" type="ORF">OKIOD_LOCUS6942</name>
</gene>
<name>A0ABN7SLV9_OIKDI</name>
<keyword evidence="1" id="KW-0472">Membrane</keyword>
<evidence type="ECO:0000256" key="1">
    <source>
        <dbReference type="SAM" id="Phobius"/>
    </source>
</evidence>
<keyword evidence="1" id="KW-0812">Transmembrane</keyword>
<dbReference type="EMBL" id="OU015569">
    <property type="protein sequence ID" value="CAG5098117.1"/>
    <property type="molecule type" value="Genomic_DNA"/>
</dbReference>
<feature type="transmembrane region" description="Helical" evidence="1">
    <location>
        <begin position="12"/>
        <end position="38"/>
    </location>
</feature>
<keyword evidence="1" id="KW-1133">Transmembrane helix</keyword>
<protein>
    <submittedName>
        <fullName evidence="2">Oidioi.mRNA.OKI2018_I69.XSR.g15384.t1.cds</fullName>
    </submittedName>
</protein>
<evidence type="ECO:0000313" key="3">
    <source>
        <dbReference type="Proteomes" id="UP001158576"/>
    </source>
</evidence>
<accession>A0ABN7SLV9</accession>
<sequence>MKIISGLDSRVFQAIMSSAAHCAGFPLILIHHLFFFIFKGDIEFDLLKKEIRYKFRAMESLNQECLASELGNAIKDHVEFFEGKAEKFEYLRLPADLERFVSKTRALKQKKIFTWWKKECKRKDGKARTDAYILSKTEELRESQKKFIQAEGDGLSAREYLELCDAIPEIFDCEKNFDFEPNDPWWDEKEEIIQLASRTPGTAKRMIHDKKIPPAADAGKMAKVCESQKARKLLKFLGILPPEGNNDPDRNGWETYMAYM</sequence>
<proteinExistence type="predicted"/>